<dbReference type="InterPro" id="IPR028082">
    <property type="entry name" value="Peripla_BP_I"/>
</dbReference>
<evidence type="ECO:0000256" key="2">
    <source>
        <dbReference type="ARBA" id="ARBA00023125"/>
    </source>
</evidence>
<protein>
    <submittedName>
        <fullName evidence="5">LacI family DNA-binding transcriptional regulator</fullName>
    </submittedName>
</protein>
<evidence type="ECO:0000313" key="5">
    <source>
        <dbReference type="EMBL" id="WPR89823.1"/>
    </source>
</evidence>
<keyword evidence="1" id="KW-0805">Transcription regulation</keyword>
<keyword evidence="3" id="KW-0804">Transcription</keyword>
<accession>A0ABZ0SPT2</accession>
<dbReference type="InterPro" id="IPR046335">
    <property type="entry name" value="LacI/GalR-like_sensor"/>
</dbReference>
<dbReference type="InterPro" id="IPR000843">
    <property type="entry name" value="HTH_LacI"/>
</dbReference>
<dbReference type="EMBL" id="CP139368">
    <property type="protein sequence ID" value="WPR89823.1"/>
    <property type="molecule type" value="Genomic_DNA"/>
</dbReference>
<dbReference type="PROSITE" id="PS50932">
    <property type="entry name" value="HTH_LACI_2"/>
    <property type="match status" value="1"/>
</dbReference>
<reference evidence="5 6" key="1">
    <citation type="submission" date="2023-11" db="EMBL/GenBank/DDBJ databases">
        <title>Genome sequence of Microbacterium rhizosphaerae KACC 19337.</title>
        <authorList>
            <person name="Choi H."/>
            <person name="Kim S."/>
            <person name="Kim Y."/>
            <person name="Kwon S.-W."/>
            <person name="Heo J."/>
        </authorList>
    </citation>
    <scope>NUCLEOTIDE SEQUENCE [LARGE SCALE GENOMIC DNA]</scope>
    <source>
        <strain evidence="5 6">KACC 19337</strain>
    </source>
</reference>
<dbReference type="CDD" id="cd01392">
    <property type="entry name" value="HTH_LacI"/>
    <property type="match status" value="1"/>
</dbReference>
<dbReference type="SMART" id="SM00354">
    <property type="entry name" value="HTH_LACI"/>
    <property type="match status" value="1"/>
</dbReference>
<dbReference type="Pfam" id="PF00356">
    <property type="entry name" value="LacI"/>
    <property type="match status" value="1"/>
</dbReference>
<gene>
    <name evidence="5" type="ORF">SM116_00630</name>
</gene>
<dbReference type="SUPFAM" id="SSF47413">
    <property type="entry name" value="lambda repressor-like DNA-binding domains"/>
    <property type="match status" value="1"/>
</dbReference>
<dbReference type="CDD" id="cd06267">
    <property type="entry name" value="PBP1_LacI_sugar_binding-like"/>
    <property type="match status" value="1"/>
</dbReference>
<dbReference type="PANTHER" id="PTHR30146:SF109">
    <property type="entry name" value="HTH-TYPE TRANSCRIPTIONAL REGULATOR GALS"/>
    <property type="match status" value="1"/>
</dbReference>
<proteinExistence type="predicted"/>
<evidence type="ECO:0000259" key="4">
    <source>
        <dbReference type="PROSITE" id="PS50932"/>
    </source>
</evidence>
<keyword evidence="6" id="KW-1185">Reference proteome</keyword>
<dbReference type="Pfam" id="PF13377">
    <property type="entry name" value="Peripla_BP_3"/>
    <property type="match status" value="1"/>
</dbReference>
<dbReference type="Proteomes" id="UP001323798">
    <property type="component" value="Chromosome"/>
</dbReference>
<evidence type="ECO:0000256" key="1">
    <source>
        <dbReference type="ARBA" id="ARBA00023015"/>
    </source>
</evidence>
<dbReference type="SUPFAM" id="SSF53822">
    <property type="entry name" value="Periplasmic binding protein-like I"/>
    <property type="match status" value="1"/>
</dbReference>
<keyword evidence="2 5" id="KW-0238">DNA-binding</keyword>
<dbReference type="InterPro" id="IPR010982">
    <property type="entry name" value="Lambda_DNA-bd_dom_sf"/>
</dbReference>
<dbReference type="RefSeq" id="WP_320942537.1">
    <property type="nucleotide sequence ID" value="NZ_BAABEU010000003.1"/>
</dbReference>
<evidence type="ECO:0000256" key="3">
    <source>
        <dbReference type="ARBA" id="ARBA00023163"/>
    </source>
</evidence>
<dbReference type="Gene3D" id="1.10.260.40">
    <property type="entry name" value="lambda repressor-like DNA-binding domains"/>
    <property type="match status" value="1"/>
</dbReference>
<feature type="domain" description="HTH lacI-type" evidence="4">
    <location>
        <begin position="16"/>
        <end position="74"/>
    </location>
</feature>
<sequence>MANPEHASPAPVHRRPTLRNVAAEAGVSTATVSYVFSGRRASGAGIAEDTVRRVMEAADRLNYRPNTAARAIRTGRTGTVHLSLHMLSDPWSLAVADAVNAEANRHGLTTLILADGDWNAALDRIECDVAYLDGARGGDQTRDKLRALADRGQHLVVFSETLEPDGFDVIRSDAIPGCDMAMAHLLENHTVIACLAAEGAVAGAARGVTRYTPYVRALEEHGIPLDPSLTATYRESSASAFASSLDLLSRPVRPTAIYATTDFAGIAAINAAHRLGLRVPHDVAVVGVGNTPDAHLIAPTLTTVGPTDFYRRQARIIVRRALGEDTEPPRVHEFEWSLFPGGSTDLSAPQR</sequence>
<evidence type="ECO:0000313" key="6">
    <source>
        <dbReference type="Proteomes" id="UP001323798"/>
    </source>
</evidence>
<dbReference type="GO" id="GO:0003677">
    <property type="term" value="F:DNA binding"/>
    <property type="evidence" value="ECO:0007669"/>
    <property type="project" value="UniProtKB-KW"/>
</dbReference>
<dbReference type="PANTHER" id="PTHR30146">
    <property type="entry name" value="LACI-RELATED TRANSCRIPTIONAL REPRESSOR"/>
    <property type="match status" value="1"/>
</dbReference>
<name>A0ABZ0SPT2_9MICO</name>
<organism evidence="5 6">
    <name type="scientific">Microbacterium rhizosphaerae</name>
    <dbReference type="NCBI Taxonomy" id="1678237"/>
    <lineage>
        <taxon>Bacteria</taxon>
        <taxon>Bacillati</taxon>
        <taxon>Actinomycetota</taxon>
        <taxon>Actinomycetes</taxon>
        <taxon>Micrococcales</taxon>
        <taxon>Microbacteriaceae</taxon>
        <taxon>Microbacterium</taxon>
    </lineage>
</organism>
<dbReference type="Gene3D" id="3.40.50.2300">
    <property type="match status" value="2"/>
</dbReference>